<reference evidence="2 3" key="1">
    <citation type="submission" date="2017-03" db="EMBL/GenBank/DDBJ databases">
        <title>Genome Survey of Euroglyphus maynei.</title>
        <authorList>
            <person name="Arlian L.G."/>
            <person name="Morgan M.S."/>
            <person name="Rider S.D."/>
        </authorList>
    </citation>
    <scope>NUCLEOTIDE SEQUENCE [LARGE SCALE GENOMIC DNA]</scope>
    <source>
        <strain evidence="2">Arlian Lab</strain>
        <tissue evidence="2">Whole body</tissue>
    </source>
</reference>
<feature type="region of interest" description="Disordered" evidence="1">
    <location>
        <begin position="11"/>
        <end position="39"/>
    </location>
</feature>
<evidence type="ECO:0000313" key="2">
    <source>
        <dbReference type="EMBL" id="OTF70002.1"/>
    </source>
</evidence>
<feature type="region of interest" description="Disordered" evidence="1">
    <location>
        <begin position="65"/>
        <end position="87"/>
    </location>
</feature>
<evidence type="ECO:0000313" key="3">
    <source>
        <dbReference type="Proteomes" id="UP000194236"/>
    </source>
</evidence>
<name>A0A1Y3ANH3_EURMA</name>
<evidence type="ECO:0000256" key="1">
    <source>
        <dbReference type="SAM" id="MobiDB-lite"/>
    </source>
</evidence>
<dbReference type="Proteomes" id="UP000194236">
    <property type="component" value="Unassembled WGS sequence"/>
</dbReference>
<comment type="caution">
    <text evidence="2">The sequence shown here is derived from an EMBL/GenBank/DDBJ whole genome shotgun (WGS) entry which is preliminary data.</text>
</comment>
<proteinExistence type="predicted"/>
<organism evidence="2 3">
    <name type="scientific">Euroglyphus maynei</name>
    <name type="common">Mayne's house dust mite</name>
    <dbReference type="NCBI Taxonomy" id="6958"/>
    <lineage>
        <taxon>Eukaryota</taxon>
        <taxon>Metazoa</taxon>
        <taxon>Ecdysozoa</taxon>
        <taxon>Arthropoda</taxon>
        <taxon>Chelicerata</taxon>
        <taxon>Arachnida</taxon>
        <taxon>Acari</taxon>
        <taxon>Acariformes</taxon>
        <taxon>Sarcoptiformes</taxon>
        <taxon>Astigmata</taxon>
        <taxon>Psoroptidia</taxon>
        <taxon>Analgoidea</taxon>
        <taxon>Pyroglyphidae</taxon>
        <taxon>Pyroglyphinae</taxon>
        <taxon>Euroglyphus</taxon>
    </lineage>
</organism>
<feature type="compositionally biased region" description="Low complexity" evidence="1">
    <location>
        <begin position="66"/>
        <end position="87"/>
    </location>
</feature>
<gene>
    <name evidence="2" type="ORF">BLA29_012723</name>
</gene>
<keyword evidence="3" id="KW-1185">Reference proteome</keyword>
<protein>
    <submittedName>
        <fullName evidence="2">Uncharacterized protein</fullName>
    </submittedName>
</protein>
<accession>A0A1Y3ANH3</accession>
<dbReference type="AlphaFoldDB" id="A0A1Y3ANH3"/>
<sequence>MLYGCIKFSRSKTGSYHPSLPPVPSTPTGSGMITPIGHMPPLQLLSPTVNNNNNNQIGFYFDKSNQQQQTVTSPNGQQQQQQQQQQQLNFKYYHGQHY</sequence>
<dbReference type="EMBL" id="MUJZ01067792">
    <property type="protein sequence ID" value="OTF70002.1"/>
    <property type="molecule type" value="Genomic_DNA"/>
</dbReference>